<dbReference type="PANTHER" id="PTHR10340">
    <property type="entry name" value="SPHINGOMYELIN PHOSPHODIESTERASE"/>
    <property type="match status" value="1"/>
</dbReference>
<reference evidence="13" key="1">
    <citation type="submission" date="2022-11" db="UniProtKB">
        <authorList>
            <consortium name="WormBaseParasite"/>
        </authorList>
    </citation>
    <scope>IDENTIFICATION</scope>
</reference>
<keyword evidence="4" id="KW-0964">Secreted</keyword>
<dbReference type="AlphaFoldDB" id="A0A914C9U7"/>
<evidence type="ECO:0000256" key="6">
    <source>
        <dbReference type="ARBA" id="ARBA00022729"/>
    </source>
</evidence>
<dbReference type="GO" id="GO:0008081">
    <property type="term" value="F:phosphoric diester hydrolase activity"/>
    <property type="evidence" value="ECO:0007669"/>
    <property type="project" value="TreeGrafter"/>
</dbReference>
<evidence type="ECO:0000256" key="4">
    <source>
        <dbReference type="ARBA" id="ARBA00022525"/>
    </source>
</evidence>
<protein>
    <submittedName>
        <fullName evidence="13">Uncharacterized protein</fullName>
    </submittedName>
</protein>
<feature type="domain" description="Sphingomyelin phosphodiesterase C-terminal" evidence="11">
    <location>
        <begin position="272"/>
        <end position="408"/>
    </location>
</feature>
<evidence type="ECO:0000256" key="2">
    <source>
        <dbReference type="ARBA" id="ARBA00004613"/>
    </source>
</evidence>
<evidence type="ECO:0000256" key="3">
    <source>
        <dbReference type="ARBA" id="ARBA00008234"/>
    </source>
</evidence>
<keyword evidence="6" id="KW-0732">Signal</keyword>
<comment type="subcellular location">
    <subcellularLocation>
        <location evidence="2">Secreted</location>
    </subcellularLocation>
</comment>
<evidence type="ECO:0000259" key="11">
    <source>
        <dbReference type="Pfam" id="PF19272"/>
    </source>
</evidence>
<organism evidence="12 13">
    <name type="scientific">Acrobeloides nanus</name>
    <dbReference type="NCBI Taxonomy" id="290746"/>
    <lineage>
        <taxon>Eukaryota</taxon>
        <taxon>Metazoa</taxon>
        <taxon>Ecdysozoa</taxon>
        <taxon>Nematoda</taxon>
        <taxon>Chromadorea</taxon>
        <taxon>Rhabditida</taxon>
        <taxon>Tylenchina</taxon>
        <taxon>Cephalobomorpha</taxon>
        <taxon>Cephaloboidea</taxon>
        <taxon>Cephalobidae</taxon>
        <taxon>Acrobeloides</taxon>
    </lineage>
</organism>
<dbReference type="Pfam" id="PF00149">
    <property type="entry name" value="Metallophos"/>
    <property type="match status" value="1"/>
</dbReference>
<keyword evidence="8" id="KW-0862">Zinc</keyword>
<evidence type="ECO:0000256" key="9">
    <source>
        <dbReference type="ARBA" id="ARBA00023180"/>
    </source>
</evidence>
<keyword evidence="9" id="KW-0325">Glycoprotein</keyword>
<comment type="cofactor">
    <cofactor evidence="1">
        <name>Zn(2+)</name>
        <dbReference type="ChEBI" id="CHEBI:29105"/>
    </cofactor>
</comment>
<evidence type="ECO:0000256" key="1">
    <source>
        <dbReference type="ARBA" id="ARBA00001947"/>
    </source>
</evidence>
<accession>A0A914C9U7</accession>
<dbReference type="GO" id="GO:0005615">
    <property type="term" value="C:extracellular space"/>
    <property type="evidence" value="ECO:0007669"/>
    <property type="project" value="TreeGrafter"/>
</dbReference>
<dbReference type="CDD" id="cd00842">
    <property type="entry name" value="MPP_ASMase"/>
    <property type="match status" value="1"/>
</dbReference>
<dbReference type="Gene3D" id="3.60.21.10">
    <property type="match status" value="1"/>
</dbReference>
<evidence type="ECO:0000313" key="12">
    <source>
        <dbReference type="Proteomes" id="UP000887540"/>
    </source>
</evidence>
<dbReference type="Pfam" id="PF19272">
    <property type="entry name" value="ASMase_C"/>
    <property type="match status" value="1"/>
</dbReference>
<dbReference type="InterPro" id="IPR041805">
    <property type="entry name" value="ASMase/PPN1_MPP"/>
</dbReference>
<evidence type="ECO:0000256" key="7">
    <source>
        <dbReference type="ARBA" id="ARBA00022801"/>
    </source>
</evidence>
<proteinExistence type="inferred from homology"/>
<dbReference type="InterPro" id="IPR045473">
    <property type="entry name" value="ASM_C"/>
</dbReference>
<dbReference type="WBParaSite" id="ACRNAN_Path_559.g2110.t1">
    <property type="protein sequence ID" value="ACRNAN_Path_559.g2110.t1"/>
    <property type="gene ID" value="ACRNAN_Path_559.g2110"/>
</dbReference>
<feature type="domain" description="Calcineurin-like phosphoesterase" evidence="10">
    <location>
        <begin position="6"/>
        <end position="260"/>
    </location>
</feature>
<evidence type="ECO:0000256" key="5">
    <source>
        <dbReference type="ARBA" id="ARBA00022723"/>
    </source>
</evidence>
<dbReference type="Proteomes" id="UP000887540">
    <property type="component" value="Unplaced"/>
</dbReference>
<keyword evidence="7" id="KW-0378">Hydrolase</keyword>
<name>A0A914C9U7_9BILA</name>
<sequence length="429" mass="49491">QNIGGNVLQITDFHYDKDYNRYGDISILCHNSLDGKPREDVGAFGNYVCDAPEALVRHAVKNAKYTLPNPDFILWTGDNVPHISGYNEEYVIDALNFTTSLLKSTFNKTQIIPTFGNHDYAPGNDFPDNGSSIYNRTYELWKDWIGPDAKETFLKGGYYKLNFKSATFLALNTNIYYNKNKATFTNSNDPADQFQFLEDSLEEARNESQIIHIVSHIPPGSYEKVPNFPWMPPQYNQKLVNIFLKYASNIKWMIFGHHHSDTFHILKKGSIPVQLLLICPAVTVGWQKTYIFMIFFMTFRVINYDDQTWDYTDIKTYNVDLNELNRNPSVNWTLEYSYRDAYNLSQINALTMNDLLQKMKVDNNLFYKYMTYYSAGWGPKIPDGDIRKGQLCAIEYTDYPSYYACLGNGTTNATLDLFLIILITLALIL</sequence>
<keyword evidence="12" id="KW-1185">Reference proteome</keyword>
<evidence type="ECO:0000256" key="8">
    <source>
        <dbReference type="ARBA" id="ARBA00022833"/>
    </source>
</evidence>
<evidence type="ECO:0000259" key="10">
    <source>
        <dbReference type="Pfam" id="PF00149"/>
    </source>
</evidence>
<dbReference type="GO" id="GO:0046872">
    <property type="term" value="F:metal ion binding"/>
    <property type="evidence" value="ECO:0007669"/>
    <property type="project" value="UniProtKB-KW"/>
</dbReference>
<keyword evidence="5" id="KW-0479">Metal-binding</keyword>
<evidence type="ECO:0000313" key="13">
    <source>
        <dbReference type="WBParaSite" id="ACRNAN_Path_559.g2110.t1"/>
    </source>
</evidence>
<dbReference type="PANTHER" id="PTHR10340:SF57">
    <property type="entry name" value="METALLOPHOS DOMAIN-CONTAINING PROTEIN"/>
    <property type="match status" value="1"/>
</dbReference>
<dbReference type="InterPro" id="IPR029052">
    <property type="entry name" value="Metallo-depent_PP-like"/>
</dbReference>
<dbReference type="SUPFAM" id="SSF56300">
    <property type="entry name" value="Metallo-dependent phosphatases"/>
    <property type="match status" value="1"/>
</dbReference>
<comment type="similarity">
    <text evidence="3">Belongs to the acid sphingomyelinase family.</text>
</comment>
<dbReference type="InterPro" id="IPR004843">
    <property type="entry name" value="Calcineurin-like_PHP"/>
</dbReference>